<dbReference type="PANTHER" id="PTHR44591:SF3">
    <property type="entry name" value="RESPONSE REGULATORY DOMAIN-CONTAINING PROTEIN"/>
    <property type="match status" value="1"/>
</dbReference>
<dbReference type="GO" id="GO:0000160">
    <property type="term" value="P:phosphorelay signal transduction system"/>
    <property type="evidence" value="ECO:0007669"/>
    <property type="project" value="InterPro"/>
</dbReference>
<evidence type="ECO:0000313" key="4">
    <source>
        <dbReference type="EMBL" id="OGE29292.1"/>
    </source>
</evidence>
<dbReference type="PROSITE" id="PS50110">
    <property type="entry name" value="RESPONSE_REGULATORY"/>
    <property type="match status" value="1"/>
</dbReference>
<organism evidence="4 5">
    <name type="scientific">Candidatus Daviesbacteria bacterium RIFCSPHIGHO2_01_FULL_40_11</name>
    <dbReference type="NCBI Taxonomy" id="1797762"/>
    <lineage>
        <taxon>Bacteria</taxon>
        <taxon>Candidatus Daviesiibacteriota</taxon>
    </lineage>
</organism>
<dbReference type="SUPFAM" id="SSF52172">
    <property type="entry name" value="CheY-like"/>
    <property type="match status" value="1"/>
</dbReference>
<dbReference type="Gene3D" id="3.40.50.2300">
    <property type="match status" value="1"/>
</dbReference>
<feature type="domain" description="Response regulatory" evidence="3">
    <location>
        <begin position="3"/>
        <end position="126"/>
    </location>
</feature>
<keyword evidence="1 2" id="KW-0597">Phosphoprotein</keyword>
<evidence type="ECO:0000256" key="2">
    <source>
        <dbReference type="PROSITE-ProRule" id="PRU00169"/>
    </source>
</evidence>
<dbReference type="AlphaFoldDB" id="A0A1F5JL08"/>
<reference evidence="4 5" key="1">
    <citation type="journal article" date="2016" name="Nat. Commun.">
        <title>Thousands of microbial genomes shed light on interconnected biogeochemical processes in an aquifer system.</title>
        <authorList>
            <person name="Anantharaman K."/>
            <person name="Brown C.T."/>
            <person name="Hug L.A."/>
            <person name="Sharon I."/>
            <person name="Castelle C.J."/>
            <person name="Probst A.J."/>
            <person name="Thomas B.C."/>
            <person name="Singh A."/>
            <person name="Wilkins M.J."/>
            <person name="Karaoz U."/>
            <person name="Brodie E.L."/>
            <person name="Williams K.H."/>
            <person name="Hubbard S.S."/>
            <person name="Banfield J.F."/>
        </authorList>
    </citation>
    <scope>NUCLEOTIDE SEQUENCE [LARGE SCALE GENOMIC DNA]</scope>
</reference>
<name>A0A1F5JL08_9BACT</name>
<gene>
    <name evidence="4" type="ORF">A2867_05425</name>
</gene>
<dbReference type="Pfam" id="PF00072">
    <property type="entry name" value="Response_reg"/>
    <property type="match status" value="1"/>
</dbReference>
<proteinExistence type="predicted"/>
<sequence length="126" mass="14433">MRKLLIIEDDPILLKMYANRFKKGDYQIITATDGEQGFGETVKNRPDFIILDLRIPKVDGFEVLKRLKSTPAVEDIPVAALTVVQKDLVLKDNPDLMSKVVAYWRKDQVTPSEVFQNVEKYLNTHA</sequence>
<comment type="caution">
    <text evidence="4">The sequence shown here is derived from an EMBL/GenBank/DDBJ whole genome shotgun (WGS) entry which is preliminary data.</text>
</comment>
<evidence type="ECO:0000259" key="3">
    <source>
        <dbReference type="PROSITE" id="PS50110"/>
    </source>
</evidence>
<dbReference type="PANTHER" id="PTHR44591">
    <property type="entry name" value="STRESS RESPONSE REGULATOR PROTEIN 1"/>
    <property type="match status" value="1"/>
</dbReference>
<dbReference type="SMART" id="SM00448">
    <property type="entry name" value="REC"/>
    <property type="match status" value="1"/>
</dbReference>
<evidence type="ECO:0000256" key="1">
    <source>
        <dbReference type="ARBA" id="ARBA00022553"/>
    </source>
</evidence>
<dbReference type="EMBL" id="MFCP01000008">
    <property type="protein sequence ID" value="OGE29292.1"/>
    <property type="molecule type" value="Genomic_DNA"/>
</dbReference>
<dbReference type="Proteomes" id="UP000177555">
    <property type="component" value="Unassembled WGS sequence"/>
</dbReference>
<dbReference type="InterPro" id="IPR050595">
    <property type="entry name" value="Bact_response_regulator"/>
</dbReference>
<accession>A0A1F5JL08</accession>
<protein>
    <recommendedName>
        <fullName evidence="3">Response regulatory domain-containing protein</fullName>
    </recommendedName>
</protein>
<evidence type="ECO:0000313" key="5">
    <source>
        <dbReference type="Proteomes" id="UP000177555"/>
    </source>
</evidence>
<dbReference type="InterPro" id="IPR011006">
    <property type="entry name" value="CheY-like_superfamily"/>
</dbReference>
<feature type="modified residue" description="4-aspartylphosphate" evidence="2">
    <location>
        <position position="52"/>
    </location>
</feature>
<dbReference type="InterPro" id="IPR001789">
    <property type="entry name" value="Sig_transdc_resp-reg_receiver"/>
</dbReference>